<keyword evidence="1" id="KW-0812">Transmembrane</keyword>
<dbReference type="Proteomes" id="UP001142055">
    <property type="component" value="Chromosome 2"/>
</dbReference>
<sequence length="227" mass="25671">MRSYLLLIFLLCQAFLCLAEEFNDPIESKTDNKTTIEAVRCSTNNDCKEFLIDSTISNKVICDEYIKICIIGQIDEQPNHGNDTTQPSTVTNETEFNSIPIVVWILFTIPFISIIILGIICGRRLKMQGENIQNNLLRTTIHGVHVEHLLAQRDLATIAISLPPPTYEKATGEIPPSYETFLQVLKEKRQSIIECDLAKNKRGQFKQHHCDNDQSTCSVCGSDRTNL</sequence>
<keyword evidence="2" id="KW-0732">Signal</keyword>
<gene>
    <name evidence="3" type="ORF">RDWZM_005489</name>
</gene>
<reference evidence="3" key="1">
    <citation type="submission" date="2022-12" db="EMBL/GenBank/DDBJ databases">
        <title>Genome assemblies of Blomia tropicalis.</title>
        <authorList>
            <person name="Cui Y."/>
        </authorList>
    </citation>
    <scope>NUCLEOTIDE SEQUENCE</scope>
    <source>
        <tissue evidence="3">Adult mites</tissue>
    </source>
</reference>
<dbReference type="AlphaFoldDB" id="A0A9Q0M8J1"/>
<comment type="caution">
    <text evidence="3">The sequence shown here is derived from an EMBL/GenBank/DDBJ whole genome shotgun (WGS) entry which is preliminary data.</text>
</comment>
<evidence type="ECO:0000256" key="2">
    <source>
        <dbReference type="SAM" id="SignalP"/>
    </source>
</evidence>
<keyword evidence="1" id="KW-1133">Transmembrane helix</keyword>
<feature type="transmembrane region" description="Helical" evidence="1">
    <location>
        <begin position="101"/>
        <end position="121"/>
    </location>
</feature>
<evidence type="ECO:0000256" key="1">
    <source>
        <dbReference type="SAM" id="Phobius"/>
    </source>
</evidence>
<proteinExistence type="predicted"/>
<evidence type="ECO:0000313" key="3">
    <source>
        <dbReference type="EMBL" id="KAJ6219677.1"/>
    </source>
</evidence>
<keyword evidence="1" id="KW-0472">Membrane</keyword>
<dbReference type="OMA" id="VICDEYI"/>
<protein>
    <submittedName>
        <fullName evidence="3">Uncharacterized protein</fullName>
    </submittedName>
</protein>
<evidence type="ECO:0000313" key="4">
    <source>
        <dbReference type="Proteomes" id="UP001142055"/>
    </source>
</evidence>
<accession>A0A9Q0M8J1</accession>
<dbReference type="OrthoDB" id="10433203at2759"/>
<organism evidence="3 4">
    <name type="scientific">Blomia tropicalis</name>
    <name type="common">Mite</name>
    <dbReference type="NCBI Taxonomy" id="40697"/>
    <lineage>
        <taxon>Eukaryota</taxon>
        <taxon>Metazoa</taxon>
        <taxon>Ecdysozoa</taxon>
        <taxon>Arthropoda</taxon>
        <taxon>Chelicerata</taxon>
        <taxon>Arachnida</taxon>
        <taxon>Acari</taxon>
        <taxon>Acariformes</taxon>
        <taxon>Sarcoptiformes</taxon>
        <taxon>Astigmata</taxon>
        <taxon>Glycyphagoidea</taxon>
        <taxon>Echimyopodidae</taxon>
        <taxon>Blomia</taxon>
    </lineage>
</organism>
<feature type="chain" id="PRO_5040110167" evidence="2">
    <location>
        <begin position="20"/>
        <end position="227"/>
    </location>
</feature>
<dbReference type="EMBL" id="JAPWDV010000002">
    <property type="protein sequence ID" value="KAJ6219677.1"/>
    <property type="molecule type" value="Genomic_DNA"/>
</dbReference>
<name>A0A9Q0M8J1_BLOTA</name>
<keyword evidence="4" id="KW-1185">Reference proteome</keyword>
<feature type="signal peptide" evidence="2">
    <location>
        <begin position="1"/>
        <end position="19"/>
    </location>
</feature>